<dbReference type="Proteomes" id="UP000740727">
    <property type="component" value="Unassembled WGS sequence"/>
</dbReference>
<keyword evidence="1" id="KW-0472">Membrane</keyword>
<feature type="transmembrane region" description="Helical" evidence="1">
    <location>
        <begin position="12"/>
        <end position="34"/>
    </location>
</feature>
<evidence type="ECO:0000313" key="2">
    <source>
        <dbReference type="EMBL" id="NBR93845.1"/>
    </source>
</evidence>
<gene>
    <name evidence="2" type="ORF">EBT44_03235</name>
</gene>
<accession>A0A965GE04</accession>
<protein>
    <submittedName>
        <fullName evidence="2">Uncharacterized protein</fullName>
    </submittedName>
</protein>
<comment type="caution">
    <text evidence="2">The sequence shown here is derived from an EMBL/GenBank/DDBJ whole genome shotgun (WGS) entry which is preliminary data.</text>
</comment>
<organism evidence="2 3">
    <name type="scientific">Candidatus Fonsibacter lacus</name>
    <dbReference type="NCBI Taxonomy" id="2576439"/>
    <lineage>
        <taxon>Bacteria</taxon>
        <taxon>Pseudomonadati</taxon>
        <taxon>Pseudomonadota</taxon>
        <taxon>Alphaproteobacteria</taxon>
        <taxon>Candidatus Pelagibacterales</taxon>
        <taxon>Candidatus Pelagibacterales incertae sedis</taxon>
        <taxon>Candidatus Fonsibacter</taxon>
    </lineage>
</organism>
<evidence type="ECO:0000313" key="3">
    <source>
        <dbReference type="Proteomes" id="UP000740727"/>
    </source>
</evidence>
<proteinExistence type="predicted"/>
<dbReference type="EMBL" id="RFXN01000029">
    <property type="protein sequence ID" value="NBR93845.1"/>
    <property type="molecule type" value="Genomic_DNA"/>
</dbReference>
<evidence type="ECO:0000256" key="1">
    <source>
        <dbReference type="SAM" id="Phobius"/>
    </source>
</evidence>
<keyword evidence="1" id="KW-0812">Transmembrane</keyword>
<keyword evidence="1" id="KW-1133">Transmembrane helix</keyword>
<name>A0A965GE04_9PROT</name>
<sequence length="68" mass="7772">MSCGEFPYALPMILDLVFAGALILFSFFISLFLIGRSSRALKKFQQEKSGDTMRRKLISRNQVRKLGE</sequence>
<reference evidence="2" key="1">
    <citation type="submission" date="2018-10" db="EMBL/GenBank/DDBJ databases">
        <title>Iterative Subtractive Binning of Freshwater Chronoseries Metagenomes Recovers Nearly Complete Genomes from over Four Hundred Novel Species.</title>
        <authorList>
            <person name="Rodriguez-R L.M."/>
            <person name="Tsementzi D."/>
            <person name="Luo C."/>
            <person name="Konstantinidis K.T."/>
        </authorList>
    </citation>
    <scope>NUCLEOTIDE SEQUENCE</scope>
    <source>
        <strain evidence="2">WB5_2A_028</strain>
    </source>
</reference>
<dbReference type="AlphaFoldDB" id="A0A965GE04"/>